<dbReference type="PANTHER" id="PTHR23327">
    <property type="entry name" value="RING FINGER PROTEIN 127"/>
    <property type="match status" value="1"/>
</dbReference>
<keyword evidence="2 4" id="KW-0863">Zinc-finger</keyword>
<dbReference type="Pfam" id="PF00097">
    <property type="entry name" value="zf-C3HC4"/>
    <property type="match status" value="1"/>
</dbReference>
<proteinExistence type="predicted"/>
<dbReference type="SUPFAM" id="SSF57850">
    <property type="entry name" value="RING/U-box"/>
    <property type="match status" value="1"/>
</dbReference>
<evidence type="ECO:0000256" key="4">
    <source>
        <dbReference type="PROSITE-ProRule" id="PRU00175"/>
    </source>
</evidence>
<feature type="region of interest" description="Disordered" evidence="5">
    <location>
        <begin position="171"/>
        <end position="260"/>
    </location>
</feature>
<reference evidence="8" key="1">
    <citation type="submission" date="2016-05" db="EMBL/GenBank/DDBJ databases">
        <title>Comparative genomics of biotechnologically important yeasts.</title>
        <authorList>
            <consortium name="DOE Joint Genome Institute"/>
            <person name="Riley R."/>
            <person name="Haridas S."/>
            <person name="Wolfe K.H."/>
            <person name="Lopes M.R."/>
            <person name="Hittinger C.T."/>
            <person name="Goker M."/>
            <person name="Salamov A."/>
            <person name="Wisecaver J."/>
            <person name="Long T.M."/>
            <person name="Aerts A.L."/>
            <person name="Barry K."/>
            <person name="Choi C."/>
            <person name="Clum A."/>
            <person name="Coughlan A.Y."/>
            <person name="Deshpande S."/>
            <person name="Douglass A.P."/>
            <person name="Hanson S.J."/>
            <person name="Klenk H.-P."/>
            <person name="Labutti K."/>
            <person name="Lapidus A."/>
            <person name="Lindquist E."/>
            <person name="Lipzen A."/>
            <person name="Meier-Kolthoff J.P."/>
            <person name="Ohm R.A."/>
            <person name="Otillar R.P."/>
            <person name="Pangilinan J."/>
            <person name="Peng Y."/>
            <person name="Rokas A."/>
            <person name="Rosa C.A."/>
            <person name="Scheuner C."/>
            <person name="Sibirny A.A."/>
            <person name="Slot J.C."/>
            <person name="Stielow J.B."/>
            <person name="Sun H."/>
            <person name="Kurtzman C.P."/>
            <person name="Blackwell M."/>
            <person name="Grigoriev I.V."/>
            <person name="Jeffries T.W."/>
        </authorList>
    </citation>
    <scope>NUCLEOTIDE SEQUENCE [LARGE SCALE GENOMIC DNA]</scope>
    <source>
        <strain evidence="8">NRRL Y-17324</strain>
    </source>
</reference>
<dbReference type="EMBL" id="KV453916">
    <property type="protein sequence ID" value="ODV77043.1"/>
    <property type="molecule type" value="Genomic_DNA"/>
</dbReference>
<evidence type="ECO:0000256" key="5">
    <source>
        <dbReference type="SAM" id="MobiDB-lite"/>
    </source>
</evidence>
<protein>
    <recommendedName>
        <fullName evidence="6">RING-type domain-containing protein</fullName>
    </recommendedName>
</protein>
<dbReference type="AlphaFoldDB" id="A0A1E4SC11"/>
<organism evidence="7 8">
    <name type="scientific">Suhomyces tanzawaensis NRRL Y-17324</name>
    <dbReference type="NCBI Taxonomy" id="984487"/>
    <lineage>
        <taxon>Eukaryota</taxon>
        <taxon>Fungi</taxon>
        <taxon>Dikarya</taxon>
        <taxon>Ascomycota</taxon>
        <taxon>Saccharomycotina</taxon>
        <taxon>Pichiomycetes</taxon>
        <taxon>Debaryomycetaceae</taxon>
        <taxon>Suhomyces</taxon>
    </lineage>
</organism>
<feature type="compositionally biased region" description="Acidic residues" evidence="5">
    <location>
        <begin position="171"/>
        <end position="181"/>
    </location>
</feature>
<evidence type="ECO:0000313" key="7">
    <source>
        <dbReference type="EMBL" id="ODV77043.1"/>
    </source>
</evidence>
<dbReference type="Gene3D" id="3.30.40.10">
    <property type="entry name" value="Zinc/RING finger domain, C3HC4 (zinc finger)"/>
    <property type="match status" value="1"/>
</dbReference>
<accession>A0A1E4SC11</accession>
<dbReference type="RefSeq" id="XP_020062165.1">
    <property type="nucleotide sequence ID" value="XM_020207013.1"/>
</dbReference>
<dbReference type="InterPro" id="IPR001841">
    <property type="entry name" value="Znf_RING"/>
</dbReference>
<sequence>MADEDLKLWHGIDHTLTSNLLGKITSIIECSICSETMHVPFTTECGHSFCYECITSWFLNKLNCPSCRHEIEHRPVMNIQLKDIAKNITDLIIETRSDQLERDRIAKHRNECISGYEYDVKHNRAFGEIFKSALTFVDTSDGVPRCGNCHWEANGDVCLHCGTRFRVPQEDEYDSADDDDYPHEFGGDHPRNSEDEYDSADSFVDNRGFAEINRDRARDSDEDILSSDNLSADDWNGFGHEGTEGSPIELGGYDDDGNEDYYDSDDLREALDEFHDSHIQESDDVPISTRVRGTRRPFVITLSDEDE</sequence>
<feature type="domain" description="RING-type" evidence="6">
    <location>
        <begin position="30"/>
        <end position="68"/>
    </location>
</feature>
<keyword evidence="8" id="KW-1185">Reference proteome</keyword>
<name>A0A1E4SC11_9ASCO</name>
<keyword evidence="3" id="KW-0862">Zinc</keyword>
<dbReference type="SMART" id="SM00184">
    <property type="entry name" value="RING"/>
    <property type="match status" value="1"/>
</dbReference>
<evidence type="ECO:0000256" key="1">
    <source>
        <dbReference type="ARBA" id="ARBA00022723"/>
    </source>
</evidence>
<dbReference type="OrthoDB" id="6105938at2759"/>
<dbReference type="InterPro" id="IPR018957">
    <property type="entry name" value="Znf_C3HC4_RING-type"/>
</dbReference>
<dbReference type="STRING" id="984487.A0A1E4SC11"/>
<evidence type="ECO:0000313" key="8">
    <source>
        <dbReference type="Proteomes" id="UP000094285"/>
    </source>
</evidence>
<keyword evidence="1" id="KW-0479">Metal-binding</keyword>
<evidence type="ECO:0000256" key="2">
    <source>
        <dbReference type="ARBA" id="ARBA00022771"/>
    </source>
</evidence>
<feature type="compositionally biased region" description="Basic and acidic residues" evidence="5">
    <location>
        <begin position="182"/>
        <end position="194"/>
    </location>
</feature>
<dbReference type="InterPro" id="IPR013083">
    <property type="entry name" value="Znf_RING/FYVE/PHD"/>
</dbReference>
<evidence type="ECO:0000259" key="6">
    <source>
        <dbReference type="PROSITE" id="PS50089"/>
    </source>
</evidence>
<dbReference type="GeneID" id="30981150"/>
<gene>
    <name evidence="7" type="ORF">CANTADRAFT_23876</name>
</gene>
<dbReference type="PROSITE" id="PS00518">
    <property type="entry name" value="ZF_RING_1"/>
    <property type="match status" value="1"/>
</dbReference>
<dbReference type="InterPro" id="IPR017907">
    <property type="entry name" value="Znf_RING_CS"/>
</dbReference>
<dbReference type="PROSITE" id="PS50089">
    <property type="entry name" value="ZF_RING_2"/>
    <property type="match status" value="1"/>
</dbReference>
<evidence type="ECO:0000256" key="3">
    <source>
        <dbReference type="ARBA" id="ARBA00022833"/>
    </source>
</evidence>
<dbReference type="GO" id="GO:0008270">
    <property type="term" value="F:zinc ion binding"/>
    <property type="evidence" value="ECO:0007669"/>
    <property type="project" value="UniProtKB-KW"/>
</dbReference>
<dbReference type="Proteomes" id="UP000094285">
    <property type="component" value="Unassembled WGS sequence"/>
</dbReference>
<dbReference type="PANTHER" id="PTHR23327:SF51">
    <property type="entry name" value="TRANSCRIPTIONAL REGULATOR OF YEAST FORM ADHERENCE 3"/>
    <property type="match status" value="1"/>
</dbReference>